<accession>A0A0P1BK95</accession>
<dbReference type="InterPro" id="IPR029058">
    <property type="entry name" value="AB_hydrolase_fold"/>
</dbReference>
<dbReference type="OrthoDB" id="449091at2759"/>
<dbReference type="AlphaFoldDB" id="A0A0P1BK95"/>
<dbReference type="InterPro" id="IPR050955">
    <property type="entry name" value="Plant_Biomass_Hydrol_Est"/>
</dbReference>
<keyword evidence="4" id="KW-1185">Reference proteome</keyword>
<evidence type="ECO:0000256" key="2">
    <source>
        <dbReference type="SAM" id="MobiDB-lite"/>
    </source>
</evidence>
<reference evidence="3 4" key="1">
    <citation type="submission" date="2014-09" db="EMBL/GenBank/DDBJ databases">
        <authorList>
            <person name="Magalhaes I.L.F."/>
            <person name="Oliveira U."/>
            <person name="Santos F.R."/>
            <person name="Vidigal T.H.D.A."/>
            <person name="Brescovit A.D."/>
            <person name="Santos A.J."/>
        </authorList>
    </citation>
    <scope>NUCLEOTIDE SEQUENCE [LARGE SCALE GENOMIC DNA]</scope>
</reference>
<evidence type="ECO:0000313" key="3">
    <source>
        <dbReference type="EMBL" id="CEH16659.1"/>
    </source>
</evidence>
<sequence>MSDDALTTKLKIEKDGNARRTPEAVLDGHGGSDGVVGTVDASEATASIQDLVKDPPASLPSTYGYLNGSVPLQTFTAEPENNHKAKGGRAIRHKLALHHPNVDWTGPRTTTGWSSQQWESLAWTDLNLTAQEGVSHVLLAINVDKGAEFALLPADSDSAVPLRWHNGDLYSYNEAPTPLRRMSAEEAAGVPLPHLIRVAPGSYKLLVRVLYEIRLLGDPDSSQPTGVPNVEVGIHIELLSSRPGSEAASAIVVHGALLRQADIVGGHFAGHGLGLGIRNEGSHPVIVEAVRALGPLAKFLVPTLPRRDLAIEALQTRSVFVHIQQLAPVPMTFNSSGLVELEVEVFLRSSNPGMATQKLSVSFALRSRPSPFSSAGRHLSARDASYTFTYPTADGALEHAVAIPPHSPPSYARGQSRPVVLGLHGAGVEATDSAWASSFTRHPTSWIVLPTGRTSWGYDWQLTSSSAATLALDTLSHHLYGLPPELEYRELWHFDPSSIYVLGHSNGGQGANQYISHVPDKVIGGAVLAGYIKIRDYVSFDWGTSHHVADPALIGILSTSLSTFENDLHASNMVGTPLLYKYGKEDDNVPTWHSRSMAALVQSWNARSFESLATQSFVSVSEVPARGHWWDTIIQEHDVQLHLNRTFEIQQSKLQSFTLSCANPAEIGSMQGFRIIELEIPGRLARLSVEFHTSEETWPEQKVSVKTFGVQAFSIAVNRLAWRNSSFEAPLSVSVNNRAVHLSGQADSHTLLFERQQDGSFACANAPKDVGGLAGLGYVRPIGPAIRILSTPAPLLLVLPTRASQVSREHYKSAALRIAHDALLYGHTDSEIVPDVAALEMVATINDSANATLGNIVILGGPMENLLAEYMFSQNPSPITFLNDGQVRVRDRTFADPSTGLLMLQPHPVTHQRSQDLALLLCGNDASGIERAAKLFPVRTGLSVPEWIVIGPEADWSGIGAILGAGWFDRRWQWSESMSWLA</sequence>
<dbReference type="STRING" id="401625.A0A0P1BK95"/>
<dbReference type="EMBL" id="CCYA01000318">
    <property type="protein sequence ID" value="CEH16659.1"/>
    <property type="molecule type" value="Genomic_DNA"/>
</dbReference>
<protein>
    <recommendedName>
        <fullName evidence="5">Peptidase S9 prolyl oligopeptidase catalytic domain-containing protein</fullName>
    </recommendedName>
</protein>
<proteinExistence type="predicted"/>
<dbReference type="PANTHER" id="PTHR43037">
    <property type="entry name" value="UNNAMED PRODUCT-RELATED"/>
    <property type="match status" value="1"/>
</dbReference>
<evidence type="ECO:0008006" key="5">
    <source>
        <dbReference type="Google" id="ProtNLM"/>
    </source>
</evidence>
<evidence type="ECO:0000313" key="4">
    <source>
        <dbReference type="Proteomes" id="UP000054845"/>
    </source>
</evidence>
<feature type="region of interest" description="Disordered" evidence="2">
    <location>
        <begin position="1"/>
        <end position="37"/>
    </location>
</feature>
<organism evidence="3 4">
    <name type="scientific">Ceraceosorus bombacis</name>
    <dbReference type="NCBI Taxonomy" id="401625"/>
    <lineage>
        <taxon>Eukaryota</taxon>
        <taxon>Fungi</taxon>
        <taxon>Dikarya</taxon>
        <taxon>Basidiomycota</taxon>
        <taxon>Ustilaginomycotina</taxon>
        <taxon>Exobasidiomycetes</taxon>
        <taxon>Ceraceosorales</taxon>
        <taxon>Ceraceosoraceae</taxon>
        <taxon>Ceraceosorus</taxon>
    </lineage>
</organism>
<dbReference type="PANTHER" id="PTHR43037:SF4">
    <property type="entry name" value="PEPTIDASE S9 PROLYL OLIGOPEPTIDASE CATALYTIC DOMAIN-CONTAINING PROTEIN"/>
    <property type="match status" value="1"/>
</dbReference>
<feature type="compositionally biased region" description="Basic and acidic residues" evidence="2">
    <location>
        <begin position="10"/>
        <end position="22"/>
    </location>
</feature>
<dbReference type="SUPFAM" id="SSF53474">
    <property type="entry name" value="alpha/beta-Hydrolases"/>
    <property type="match status" value="1"/>
</dbReference>
<keyword evidence="1" id="KW-0732">Signal</keyword>
<name>A0A0P1BK95_9BASI</name>
<dbReference type="Gene3D" id="3.40.50.1820">
    <property type="entry name" value="alpha/beta hydrolase"/>
    <property type="match status" value="1"/>
</dbReference>
<evidence type="ECO:0000256" key="1">
    <source>
        <dbReference type="ARBA" id="ARBA00022729"/>
    </source>
</evidence>
<dbReference type="Proteomes" id="UP000054845">
    <property type="component" value="Unassembled WGS sequence"/>
</dbReference>